<comment type="caution">
    <text evidence="1">The sequence shown here is derived from an EMBL/GenBank/DDBJ whole genome shotgun (WGS) entry which is preliminary data.</text>
</comment>
<keyword evidence="2" id="KW-1185">Reference proteome</keyword>
<dbReference type="SUPFAM" id="SSF52833">
    <property type="entry name" value="Thioredoxin-like"/>
    <property type="match status" value="1"/>
</dbReference>
<dbReference type="Proteomes" id="UP000307657">
    <property type="component" value="Unassembled WGS sequence"/>
</dbReference>
<proteinExistence type="predicted"/>
<dbReference type="Gene3D" id="3.40.30.10">
    <property type="entry name" value="Glutaredoxin"/>
    <property type="match status" value="1"/>
</dbReference>
<organism evidence="1 2">
    <name type="scientific">Pontimicrobium aquaticum</name>
    <dbReference type="NCBI Taxonomy" id="2565367"/>
    <lineage>
        <taxon>Bacteria</taxon>
        <taxon>Pseudomonadati</taxon>
        <taxon>Bacteroidota</taxon>
        <taxon>Flavobacteriia</taxon>
        <taxon>Flavobacteriales</taxon>
        <taxon>Flavobacteriaceae</taxon>
        <taxon>Pontimicrobium</taxon>
    </lineage>
</organism>
<accession>A0A4U0EWJ1</accession>
<name>A0A4U0EWJ1_9FLAO</name>
<evidence type="ECO:0000313" key="2">
    <source>
        <dbReference type="Proteomes" id="UP000307657"/>
    </source>
</evidence>
<dbReference type="AlphaFoldDB" id="A0A4U0EWJ1"/>
<protein>
    <submittedName>
        <fullName evidence="1">Bacillithiol system redox-active protein YtxJ</fullName>
    </submittedName>
</protein>
<dbReference type="InterPro" id="IPR022551">
    <property type="entry name" value="BrxC"/>
</dbReference>
<dbReference type="EMBL" id="SUPL01000004">
    <property type="protein sequence ID" value="TJY36138.1"/>
    <property type="molecule type" value="Genomic_DNA"/>
</dbReference>
<dbReference type="NCBIfam" id="TIGR04019">
    <property type="entry name" value="B_thiol_YtxJ"/>
    <property type="match status" value="1"/>
</dbReference>
<sequence>MGLFKNIFKASKSKEEKQLPWIALHSIEQLQSIEQQSKNKAQVVFKYSTRCGISRMVMNQFISAYDIDTDIDLYYLDLLSYRNVSNEVSYKFQVIHESPQILVIKKGVVVAHASHGAVNGLDLSQFV</sequence>
<dbReference type="InterPro" id="IPR036249">
    <property type="entry name" value="Thioredoxin-like_sf"/>
</dbReference>
<reference evidence="1 2" key="1">
    <citation type="submission" date="2019-04" db="EMBL/GenBank/DDBJ databases">
        <title>Lacinutrix sp. nov., isolated from marine water.</title>
        <authorList>
            <person name="Kim W."/>
        </authorList>
    </citation>
    <scope>NUCLEOTIDE SEQUENCE [LARGE SCALE GENOMIC DNA]</scope>
    <source>
        <strain evidence="1 2">CAU 1491</strain>
    </source>
</reference>
<evidence type="ECO:0000313" key="1">
    <source>
        <dbReference type="EMBL" id="TJY36138.1"/>
    </source>
</evidence>
<gene>
    <name evidence="1" type="primary">ytxJ</name>
    <name evidence="1" type="ORF">E5167_09320</name>
</gene>
<dbReference type="Pfam" id="PF11009">
    <property type="entry name" value="BrxC"/>
    <property type="match status" value="1"/>
</dbReference>